<evidence type="ECO:0000313" key="5">
    <source>
        <dbReference type="Proteomes" id="UP000716291"/>
    </source>
</evidence>
<dbReference type="EMBL" id="JAANQT010000795">
    <property type="protein sequence ID" value="KAG1308324.1"/>
    <property type="molecule type" value="Genomic_DNA"/>
</dbReference>
<name>A0A9P7BSE4_RHIOR</name>
<dbReference type="PROSITE" id="PS50003">
    <property type="entry name" value="PH_DOMAIN"/>
    <property type="match status" value="2"/>
</dbReference>
<feature type="compositionally biased region" description="Low complexity" evidence="1">
    <location>
        <begin position="1033"/>
        <end position="1045"/>
    </location>
</feature>
<feature type="compositionally biased region" description="Polar residues" evidence="1">
    <location>
        <begin position="945"/>
        <end position="959"/>
    </location>
</feature>
<feature type="compositionally biased region" description="Basic and acidic residues" evidence="1">
    <location>
        <begin position="997"/>
        <end position="1008"/>
    </location>
</feature>
<evidence type="ECO:0000256" key="1">
    <source>
        <dbReference type="SAM" id="MobiDB-lite"/>
    </source>
</evidence>
<accession>A0A9P7BSE4</accession>
<feature type="compositionally biased region" description="Acidic residues" evidence="1">
    <location>
        <begin position="457"/>
        <end position="473"/>
    </location>
</feature>
<keyword evidence="5" id="KW-1185">Reference proteome</keyword>
<comment type="caution">
    <text evidence="4">The sequence shown here is derived from an EMBL/GenBank/DDBJ whole genome shotgun (WGS) entry which is preliminary data.</text>
</comment>
<feature type="compositionally biased region" description="Polar residues" evidence="1">
    <location>
        <begin position="1023"/>
        <end position="1032"/>
    </location>
</feature>
<dbReference type="Pfam" id="PF25381">
    <property type="entry name" value="PH_26"/>
    <property type="match status" value="1"/>
</dbReference>
<dbReference type="InterPro" id="IPR011993">
    <property type="entry name" value="PH-like_dom_sf"/>
</dbReference>
<dbReference type="InterPro" id="IPR001849">
    <property type="entry name" value="PH_domain"/>
</dbReference>
<feature type="domain" description="PH" evidence="3">
    <location>
        <begin position="696"/>
        <end position="826"/>
    </location>
</feature>
<feature type="chain" id="PRO_5040318671" description="PH domain-containing protein" evidence="2">
    <location>
        <begin position="23"/>
        <end position="1290"/>
    </location>
</feature>
<reference evidence="4" key="1">
    <citation type="journal article" date="2020" name="Microb. Genom.">
        <title>Genetic diversity of clinical and environmental Mucorales isolates obtained from an investigation of mucormycosis cases among solid organ transplant recipients.</title>
        <authorList>
            <person name="Nguyen M.H."/>
            <person name="Kaul D."/>
            <person name="Muto C."/>
            <person name="Cheng S.J."/>
            <person name="Richter R.A."/>
            <person name="Bruno V.M."/>
            <person name="Liu G."/>
            <person name="Beyhan S."/>
            <person name="Sundermann A.J."/>
            <person name="Mounaud S."/>
            <person name="Pasculle A.W."/>
            <person name="Nierman W.C."/>
            <person name="Driscoll E."/>
            <person name="Cumbie R."/>
            <person name="Clancy C.J."/>
            <person name="Dupont C.L."/>
        </authorList>
    </citation>
    <scope>NUCLEOTIDE SEQUENCE</scope>
    <source>
        <strain evidence="4">GL11</strain>
    </source>
</reference>
<feature type="region of interest" description="Disordered" evidence="1">
    <location>
        <begin position="927"/>
        <end position="1046"/>
    </location>
</feature>
<feature type="signal peptide" evidence="2">
    <location>
        <begin position="1"/>
        <end position="22"/>
    </location>
</feature>
<feature type="region of interest" description="Disordered" evidence="1">
    <location>
        <begin position="451"/>
        <end position="503"/>
    </location>
</feature>
<gene>
    <name evidence="4" type="ORF">G6F64_006132</name>
</gene>
<feature type="compositionally biased region" description="Polar residues" evidence="1">
    <location>
        <begin position="967"/>
        <end position="989"/>
    </location>
</feature>
<evidence type="ECO:0000313" key="4">
    <source>
        <dbReference type="EMBL" id="KAG1308324.1"/>
    </source>
</evidence>
<dbReference type="SMART" id="SM00233">
    <property type="entry name" value="PH"/>
    <property type="match status" value="2"/>
</dbReference>
<feature type="region of interest" description="Disordered" evidence="1">
    <location>
        <begin position="407"/>
        <end position="430"/>
    </location>
</feature>
<organism evidence="4 5">
    <name type="scientific">Rhizopus oryzae</name>
    <name type="common">Mucormycosis agent</name>
    <name type="synonym">Rhizopus arrhizus var. delemar</name>
    <dbReference type="NCBI Taxonomy" id="64495"/>
    <lineage>
        <taxon>Eukaryota</taxon>
        <taxon>Fungi</taxon>
        <taxon>Fungi incertae sedis</taxon>
        <taxon>Mucoromycota</taxon>
        <taxon>Mucoromycotina</taxon>
        <taxon>Mucoromycetes</taxon>
        <taxon>Mucorales</taxon>
        <taxon>Mucorineae</taxon>
        <taxon>Rhizopodaceae</taxon>
        <taxon>Rhizopus</taxon>
    </lineage>
</organism>
<dbReference type="Gene3D" id="2.30.29.30">
    <property type="entry name" value="Pleckstrin-homology domain (PH domain)/Phosphotyrosine-binding domain (PTB)"/>
    <property type="match status" value="1"/>
</dbReference>
<protein>
    <recommendedName>
        <fullName evidence="3">PH domain-containing protein</fullName>
    </recommendedName>
</protein>
<feature type="region of interest" description="Disordered" evidence="1">
    <location>
        <begin position="1119"/>
        <end position="1140"/>
    </location>
</feature>
<dbReference type="Pfam" id="PF00169">
    <property type="entry name" value="PH"/>
    <property type="match status" value="1"/>
</dbReference>
<sequence>MRVATYFLCFFLLSFIIAKIEGSTTQEIEEKGDKADTEIADFDKIKVETITTTTDITVVPYENDKYKYNYLEYLKDQVRKARSELKSNNNARTSAHFSFYDITFTLSHYLPQWTYPPSFWKQDHVTRRRKLAKFFSTSKIQDRLYAFHIREEAVQWTKNASKLLKEEYLEMIELHLEALLEALEEFASSVFHEKFEDLWFILDGCNDFEDKIHIVLKMDNMLFDKTINEVNRRFDLLVNPSGELRVSLESIRHDAIEGIKEARNKLYKEISNNLMAINNEVQSLSGHIHKLGMKMNNENPSRWKLASLSEIYPRLKKKSVMRNPILEYKKQVQSIWKQVLGELIQSPWQMNYWVDALAEVQEAATELGKAFYKGYKVNSKDHRFTLDNKRTNLYRFYNEHWNEVNIEDSDDSSSDYTPSPRPSRRQITNSVRRHSRLLYLEKYGLNQPGWYSSDNLNDYENDSSDDELNEEIEEQRKKIEQYKAQLPTTPTNKDTESVNETSLKRPVSIRNYAQITSTQKRPPKFVKPINSASSIGKVALPPTEFVKVHKLLESYEKKIYIEGYLQKKNDLKSNGSSCAVKKWSVWYVELCGPVLSLWDASELSSTSNDDIFPQYINITDSTVSIEQDSPLNIFSLNSAGANRYVLQAPDPESLRRWVSAIRLSCFECSRIQEIYTRAFITRPQYTKCLTNHKKSRLGQAGFLHVRFPNATGWKQYWVVVSNQKKQKSLFSRKTVSFSGRIMFFESKKAKHPVMTIQNVVQAYTVYPESPKLINAATLFKIEGSLYKNGYGNNDLQLINASSSALLMTSSTIELVEWLVHIFDAFQLYGLPTSLLSDPCNPKSLDFGDVATYKLKQRLFLELEEISQVSIEDALLSNKAEFNALLAQKLKHGLSSLKTLSEKSITSENHDSLLSPVASTKALTCGDVMSEKEEDSDDDSIPKPYTKSSHVKSTNKTSISALDPVPNFNENDLCNPALFNSTPKSTTQQRPHPIKTVESSRSRSIKSSDSETSSSIHTDESSQMRKSLSPVQRSESSASSKSPVYSPGTPIISPIWPMNHSTTSVIHPDLSTFSHTDSSSVNTRMMPGSHAPFFCSTDTLQQRHSQMGHLPSLSSFNHRTEEIEEEEDEDDDTPIADTFPTRRASIQVDTLAGRIESHTGSNSPQFSMMSGYGSPTLLVNLIDEKKKQEGEKDRVDDQSMAWNRMMMEQRQQQITMQQYMQQYNLMPVMMPVMDPRLLSQPVMMIDPRFMNSTPVMSPTDSKVNDYSDQLKEQDFIKKTISSTEDSFVAET</sequence>
<dbReference type="Proteomes" id="UP000716291">
    <property type="component" value="Unassembled WGS sequence"/>
</dbReference>
<evidence type="ECO:0000259" key="3">
    <source>
        <dbReference type="PROSITE" id="PS50003"/>
    </source>
</evidence>
<dbReference type="InterPro" id="IPR058155">
    <property type="entry name" value="Skg3/CAF120-like_PH"/>
</dbReference>
<feature type="domain" description="PH" evidence="3">
    <location>
        <begin position="558"/>
        <end position="666"/>
    </location>
</feature>
<keyword evidence="2" id="KW-0732">Signal</keyword>
<evidence type="ECO:0000256" key="2">
    <source>
        <dbReference type="SAM" id="SignalP"/>
    </source>
</evidence>
<dbReference type="SUPFAM" id="SSF50729">
    <property type="entry name" value="PH domain-like"/>
    <property type="match status" value="1"/>
</dbReference>
<proteinExistence type="predicted"/>
<feature type="compositionally biased region" description="Acidic residues" evidence="1">
    <location>
        <begin position="1121"/>
        <end position="1133"/>
    </location>
</feature>